<gene>
    <name evidence="4" type="ORF">B6D06_00795</name>
</gene>
<dbReference type="InterPro" id="IPR050624">
    <property type="entry name" value="HTH-type_Tx_Regulator"/>
</dbReference>
<dbReference type="InterPro" id="IPR009057">
    <property type="entry name" value="Homeodomain-like_sf"/>
</dbReference>
<dbReference type="Gene3D" id="1.10.357.10">
    <property type="entry name" value="Tetracycline Repressor, domain 2"/>
    <property type="match status" value="1"/>
</dbReference>
<dbReference type="SUPFAM" id="SSF46689">
    <property type="entry name" value="Homeodomain-like"/>
    <property type="match status" value="1"/>
</dbReference>
<dbReference type="PANTHER" id="PTHR43479">
    <property type="entry name" value="ACREF/ENVCD OPERON REPRESSOR-RELATED"/>
    <property type="match status" value="1"/>
</dbReference>
<dbReference type="InterPro" id="IPR001647">
    <property type="entry name" value="HTH_TetR"/>
</dbReference>
<evidence type="ECO:0000313" key="4">
    <source>
        <dbReference type="EMBL" id="OTQ53536.1"/>
    </source>
</evidence>
<feature type="domain" description="HTH tetR-type" evidence="3">
    <location>
        <begin position="11"/>
        <end position="71"/>
    </location>
</feature>
<evidence type="ECO:0000256" key="1">
    <source>
        <dbReference type="ARBA" id="ARBA00023125"/>
    </source>
</evidence>
<dbReference type="AlphaFoldDB" id="A0A242NX55"/>
<evidence type="ECO:0000259" key="3">
    <source>
        <dbReference type="PROSITE" id="PS50977"/>
    </source>
</evidence>
<keyword evidence="1 2" id="KW-0238">DNA-binding</keyword>
<accession>A0A242NX55</accession>
<feature type="DNA-binding region" description="H-T-H motif" evidence="2">
    <location>
        <begin position="34"/>
        <end position="53"/>
    </location>
</feature>
<proteinExistence type="predicted"/>
<reference evidence="4 5" key="1">
    <citation type="submission" date="2017-03" db="EMBL/GenBank/DDBJ databases">
        <title>Comparative genomics of honeybee gut symbionts reveal geographically distinct and subgroup specific antibiotic resistance.</title>
        <authorList>
            <person name="Ludvigsen J."/>
            <person name="Porcellato D."/>
            <person name="Labee-Lund T.M."/>
            <person name="Amdam G.V."/>
            <person name="Rudi K."/>
        </authorList>
    </citation>
    <scope>NUCLEOTIDE SEQUENCE [LARGE SCALE GENOMIC DNA]</scope>
    <source>
        <strain evidence="4 5">A-4-12</strain>
    </source>
</reference>
<dbReference type="RefSeq" id="WP_086288204.1">
    <property type="nucleotide sequence ID" value="NZ_NASK01000056.1"/>
</dbReference>
<evidence type="ECO:0000313" key="5">
    <source>
        <dbReference type="Proteomes" id="UP000194968"/>
    </source>
</evidence>
<dbReference type="Pfam" id="PF00440">
    <property type="entry name" value="TetR_N"/>
    <property type="match status" value="1"/>
</dbReference>
<dbReference type="EMBL" id="NASK01000056">
    <property type="protein sequence ID" value="OTQ53536.1"/>
    <property type="molecule type" value="Genomic_DNA"/>
</dbReference>
<dbReference type="PROSITE" id="PS50977">
    <property type="entry name" value="HTH_TETR_2"/>
    <property type="match status" value="1"/>
</dbReference>
<organism evidence="4 5">
    <name type="scientific">Gilliamella apis</name>
    <dbReference type="NCBI Taxonomy" id="1970738"/>
    <lineage>
        <taxon>Bacteria</taxon>
        <taxon>Pseudomonadati</taxon>
        <taxon>Pseudomonadota</taxon>
        <taxon>Gammaproteobacteria</taxon>
        <taxon>Orbales</taxon>
        <taxon>Orbaceae</taxon>
        <taxon>Gilliamella</taxon>
    </lineage>
</organism>
<dbReference type="GO" id="GO:0003677">
    <property type="term" value="F:DNA binding"/>
    <property type="evidence" value="ECO:0007669"/>
    <property type="project" value="UniProtKB-UniRule"/>
</dbReference>
<comment type="caution">
    <text evidence="4">The sequence shown here is derived from an EMBL/GenBank/DDBJ whole genome shotgun (WGS) entry which is preliminary data.</text>
</comment>
<name>A0A242NX55_9GAMM</name>
<sequence>MQRKTRAQQQQETKEMLFAAAIEQIIKFGFDKTSINSISEGAGFSKGAFFSNFKNKYDLLLQLTEKLKSEERLNLKSALAIDSENNTISINGLNSYVDQIKNNTICVILDIEMQLIASRDQNFKQYYNQLQRENNKSLGEIICAVFKSEGVQPSLPNESLAQIFIALTEGLILQNASNPGEQIKHVLYSLIEKEKYAIKTL</sequence>
<dbReference type="Proteomes" id="UP000194968">
    <property type="component" value="Unassembled WGS sequence"/>
</dbReference>
<dbReference type="PANTHER" id="PTHR43479:SF11">
    <property type="entry name" value="ACREF_ENVCD OPERON REPRESSOR-RELATED"/>
    <property type="match status" value="1"/>
</dbReference>
<dbReference type="Gene3D" id="1.10.10.60">
    <property type="entry name" value="Homeodomain-like"/>
    <property type="match status" value="1"/>
</dbReference>
<protein>
    <recommendedName>
        <fullName evidence="3">HTH tetR-type domain-containing protein</fullName>
    </recommendedName>
</protein>
<dbReference type="OrthoDB" id="5816932at2"/>
<evidence type="ECO:0000256" key="2">
    <source>
        <dbReference type="PROSITE-ProRule" id="PRU00335"/>
    </source>
</evidence>